<sequence length="86" mass="9925">TCDWIHSEWSIGNGGEKRVGETTVLSSILISACHDIEWFIDRVIFSHSHSHRISREHGRIVVVVLDLDKNLRERAFSTVQRCLKIK</sequence>
<organism evidence="1 2">
    <name type="scientific">Pristionchus fissidentatus</name>
    <dbReference type="NCBI Taxonomy" id="1538716"/>
    <lineage>
        <taxon>Eukaryota</taxon>
        <taxon>Metazoa</taxon>
        <taxon>Ecdysozoa</taxon>
        <taxon>Nematoda</taxon>
        <taxon>Chromadorea</taxon>
        <taxon>Rhabditida</taxon>
        <taxon>Rhabditina</taxon>
        <taxon>Diplogasteromorpha</taxon>
        <taxon>Diplogasteroidea</taxon>
        <taxon>Neodiplogasteridae</taxon>
        <taxon>Pristionchus</taxon>
    </lineage>
</organism>
<accession>A0AAV5VKW8</accession>
<comment type="caution">
    <text evidence="1">The sequence shown here is derived from an EMBL/GenBank/DDBJ whole genome shotgun (WGS) entry which is preliminary data.</text>
</comment>
<gene>
    <name evidence="1" type="ORF">PFISCL1PPCAC_11461</name>
</gene>
<proteinExistence type="predicted"/>
<keyword evidence="2" id="KW-1185">Reference proteome</keyword>
<feature type="non-terminal residue" evidence="1">
    <location>
        <position position="86"/>
    </location>
</feature>
<dbReference type="Proteomes" id="UP001432322">
    <property type="component" value="Unassembled WGS sequence"/>
</dbReference>
<feature type="non-terminal residue" evidence="1">
    <location>
        <position position="1"/>
    </location>
</feature>
<evidence type="ECO:0000313" key="1">
    <source>
        <dbReference type="EMBL" id="GMT20164.1"/>
    </source>
</evidence>
<protein>
    <submittedName>
        <fullName evidence="1">Uncharacterized protein</fullName>
    </submittedName>
</protein>
<dbReference type="EMBL" id="BTSY01000003">
    <property type="protein sequence ID" value="GMT20164.1"/>
    <property type="molecule type" value="Genomic_DNA"/>
</dbReference>
<name>A0AAV5VKW8_9BILA</name>
<evidence type="ECO:0000313" key="2">
    <source>
        <dbReference type="Proteomes" id="UP001432322"/>
    </source>
</evidence>
<reference evidence="1" key="1">
    <citation type="submission" date="2023-10" db="EMBL/GenBank/DDBJ databases">
        <title>Genome assembly of Pristionchus species.</title>
        <authorList>
            <person name="Yoshida K."/>
            <person name="Sommer R.J."/>
        </authorList>
    </citation>
    <scope>NUCLEOTIDE SEQUENCE</scope>
    <source>
        <strain evidence="1">RS5133</strain>
    </source>
</reference>
<dbReference type="AlphaFoldDB" id="A0AAV5VKW8"/>